<evidence type="ECO:0000256" key="1">
    <source>
        <dbReference type="ARBA" id="ARBA00022723"/>
    </source>
</evidence>
<evidence type="ECO:0000259" key="5">
    <source>
        <dbReference type="PROSITE" id="PS50178"/>
    </source>
</evidence>
<evidence type="ECO:0000313" key="7">
    <source>
        <dbReference type="Proteomes" id="UP000054454"/>
    </source>
</evidence>
<dbReference type="EMBL" id="LFVZ01000001">
    <property type="protein sequence ID" value="KTW31593.1"/>
    <property type="molecule type" value="Genomic_DNA"/>
</dbReference>
<proteinExistence type="predicted"/>
<protein>
    <recommendedName>
        <fullName evidence="5">FYVE-type domain-containing protein</fullName>
    </recommendedName>
</protein>
<dbReference type="CDD" id="cd15737">
    <property type="entry name" value="FYVE2_Vac1p_like"/>
    <property type="match status" value="1"/>
</dbReference>
<sequence>MSRSKYYNTIYCPVCNRPSKNLYELNVHLDQDHFDVAEKQKETVKSWLKKRVDEAKQLASIVVTQHYFHKEFELNENHVETQVTKKHWQIDENVPCFFESCHKILVSKGERVNCKKCGKLFCNIHTSYQIKLSQDAQHDPDHGVWSRVCKYCYEEREGYMDTNGPVIDYFPEFKHFRAQAVDKINLHANRLEKRVSKLFELLILDSKNEATTNSFYKLVNSFKSRKKALEQTIVSWEDDVSVTHCPICKRSFNYTDKKHHCRLCGKIICANSKTQCSSIVQLNMKSRCLNAFNSKIVHENSTNASVYSDLSIRICKNCRHIAFSRKEFSDCLSKSHPLVTLYKELSTLRHKIEILFSDFKSQLNELKKVLNNS</sequence>
<keyword evidence="7" id="KW-1185">Reference proteome</keyword>
<reference evidence="7" key="1">
    <citation type="journal article" date="2016" name="Nat. Commun.">
        <title>Genome analysis of three Pneumocystis species reveals adaptation mechanisms to life exclusively in mammalian hosts.</title>
        <authorList>
            <person name="Ma L."/>
            <person name="Chen Z."/>
            <person name="Huang D.W."/>
            <person name="Kutty G."/>
            <person name="Ishihara M."/>
            <person name="Wang H."/>
            <person name="Abouelleil A."/>
            <person name="Bishop L."/>
            <person name="Davey E."/>
            <person name="Deng R."/>
            <person name="Deng X."/>
            <person name="Fan L."/>
            <person name="Fantoni G."/>
            <person name="Fitzgerald M."/>
            <person name="Gogineni E."/>
            <person name="Goldberg J.M."/>
            <person name="Handley G."/>
            <person name="Hu X."/>
            <person name="Huber C."/>
            <person name="Jiao X."/>
            <person name="Jones K."/>
            <person name="Levin J.Z."/>
            <person name="Liu Y."/>
            <person name="Macdonald P."/>
            <person name="Melnikov A."/>
            <person name="Raley C."/>
            <person name="Sassi M."/>
            <person name="Sherman B.T."/>
            <person name="Song X."/>
            <person name="Sykes S."/>
            <person name="Tran B."/>
            <person name="Walsh L."/>
            <person name="Xia Y."/>
            <person name="Yang J."/>
            <person name="Young S."/>
            <person name="Zeng Q."/>
            <person name="Zheng X."/>
            <person name="Stephens R."/>
            <person name="Nusbaum C."/>
            <person name="Birren B.W."/>
            <person name="Azadi P."/>
            <person name="Lempicki R.A."/>
            <person name="Cuomo C.A."/>
            <person name="Kovacs J.A."/>
        </authorList>
    </citation>
    <scope>NUCLEOTIDE SEQUENCE [LARGE SCALE GENOMIC DNA]</scope>
    <source>
        <strain evidence="7">B80</strain>
    </source>
</reference>
<dbReference type="Gene3D" id="3.30.40.10">
    <property type="entry name" value="Zinc/RING finger domain, C3HC4 (zinc finger)"/>
    <property type="match status" value="2"/>
</dbReference>
<dbReference type="InterPro" id="IPR000306">
    <property type="entry name" value="Znf_FYVE"/>
</dbReference>
<dbReference type="SUPFAM" id="SSF57903">
    <property type="entry name" value="FYVE/PHD zinc finger"/>
    <property type="match status" value="2"/>
</dbReference>
<dbReference type="SMART" id="SM00064">
    <property type="entry name" value="FYVE"/>
    <property type="match status" value="2"/>
</dbReference>
<keyword evidence="1" id="KW-0479">Metal-binding</keyword>
<dbReference type="GO" id="GO:0008270">
    <property type="term" value="F:zinc ion binding"/>
    <property type="evidence" value="ECO:0007669"/>
    <property type="project" value="UniProtKB-KW"/>
</dbReference>
<dbReference type="InterPro" id="IPR017455">
    <property type="entry name" value="Znf_FYVE-rel"/>
</dbReference>
<dbReference type="Proteomes" id="UP000054454">
    <property type="component" value="Unassembled WGS sequence"/>
</dbReference>
<evidence type="ECO:0000313" key="6">
    <source>
        <dbReference type="EMBL" id="KTW31593.1"/>
    </source>
</evidence>
<dbReference type="VEuPathDB" id="FungiDB:T552_00231"/>
<dbReference type="OrthoDB" id="166134at2759"/>
<dbReference type="RefSeq" id="XP_018227709.1">
    <property type="nucleotide sequence ID" value="XM_018368849.1"/>
</dbReference>
<dbReference type="Pfam" id="PF01363">
    <property type="entry name" value="FYVE"/>
    <property type="match status" value="1"/>
</dbReference>
<comment type="caution">
    <text evidence="6">The sequence shown here is derived from an EMBL/GenBank/DDBJ whole genome shotgun (WGS) entry which is preliminary data.</text>
</comment>
<dbReference type="PROSITE" id="PS50178">
    <property type="entry name" value="ZF_FYVE"/>
    <property type="match status" value="1"/>
</dbReference>
<dbReference type="InterPro" id="IPR011011">
    <property type="entry name" value="Znf_FYVE_PHD"/>
</dbReference>
<dbReference type="PANTHER" id="PTHR23164:SF30">
    <property type="entry name" value="EARLY ENDOSOME ANTIGEN 1"/>
    <property type="match status" value="1"/>
</dbReference>
<dbReference type="AlphaFoldDB" id="A0A0W4ZT83"/>
<keyword evidence="2 4" id="KW-0863">Zinc-finger</keyword>
<evidence type="ECO:0000256" key="3">
    <source>
        <dbReference type="ARBA" id="ARBA00022833"/>
    </source>
</evidence>
<name>A0A0W4ZT83_PNEC8</name>
<gene>
    <name evidence="6" type="ORF">T552_00231</name>
</gene>
<evidence type="ECO:0000256" key="2">
    <source>
        <dbReference type="ARBA" id="ARBA00022771"/>
    </source>
</evidence>
<dbReference type="PANTHER" id="PTHR23164">
    <property type="entry name" value="EARLY ENDOSOME ANTIGEN 1"/>
    <property type="match status" value="1"/>
</dbReference>
<dbReference type="GeneID" id="28935051"/>
<dbReference type="InterPro" id="IPR013083">
    <property type="entry name" value="Znf_RING/FYVE/PHD"/>
</dbReference>
<accession>A0A0W4ZT83</accession>
<evidence type="ECO:0000256" key="4">
    <source>
        <dbReference type="PROSITE-ProRule" id="PRU00091"/>
    </source>
</evidence>
<organism evidence="6 7">
    <name type="scientific">Pneumocystis carinii (strain B80)</name>
    <name type="common">Rat pneumocystis pneumonia agent</name>
    <name type="synonym">Pneumocystis carinii f. sp. carinii</name>
    <dbReference type="NCBI Taxonomy" id="1408658"/>
    <lineage>
        <taxon>Eukaryota</taxon>
        <taxon>Fungi</taxon>
        <taxon>Dikarya</taxon>
        <taxon>Ascomycota</taxon>
        <taxon>Taphrinomycotina</taxon>
        <taxon>Pneumocystomycetes</taxon>
        <taxon>Pneumocystaceae</taxon>
        <taxon>Pneumocystis</taxon>
    </lineage>
</organism>
<keyword evidence="3" id="KW-0862">Zinc</keyword>
<feature type="domain" description="FYVE-type" evidence="5">
    <location>
        <begin position="239"/>
        <end position="318"/>
    </location>
</feature>